<accession>A0A507DU12</accession>
<protein>
    <recommendedName>
        <fullName evidence="9">Enhancer of translation termination 1</fullName>
    </recommendedName>
</protein>
<evidence type="ECO:0000256" key="4">
    <source>
        <dbReference type="ARBA" id="ARBA00023163"/>
    </source>
</evidence>
<dbReference type="GO" id="GO:0005634">
    <property type="term" value="C:nucleus"/>
    <property type="evidence" value="ECO:0007669"/>
    <property type="project" value="UniProtKB-SubCell"/>
</dbReference>
<evidence type="ECO:0000256" key="3">
    <source>
        <dbReference type="ARBA" id="ARBA00023015"/>
    </source>
</evidence>
<keyword evidence="8" id="KW-1185">Reference proteome</keyword>
<evidence type="ECO:0008006" key="9">
    <source>
        <dbReference type="Google" id="ProtNLM"/>
    </source>
</evidence>
<evidence type="ECO:0000313" key="7">
    <source>
        <dbReference type="EMBL" id="TPX54961.1"/>
    </source>
</evidence>
<comment type="similarity">
    <text evidence="2">Belongs to the ETT1 family.</text>
</comment>
<dbReference type="PANTHER" id="PTHR28290">
    <property type="entry name" value="ENHANCER OF TRANSLATION TERMINATION 1"/>
    <property type="match status" value="1"/>
</dbReference>
<organism evidence="7 8">
    <name type="scientific">Powellomyces hirtus</name>
    <dbReference type="NCBI Taxonomy" id="109895"/>
    <lineage>
        <taxon>Eukaryota</taxon>
        <taxon>Fungi</taxon>
        <taxon>Fungi incertae sedis</taxon>
        <taxon>Chytridiomycota</taxon>
        <taxon>Chytridiomycota incertae sedis</taxon>
        <taxon>Chytridiomycetes</taxon>
        <taxon>Spizellomycetales</taxon>
        <taxon>Powellomycetaceae</taxon>
        <taxon>Powellomyces</taxon>
    </lineage>
</organism>
<name>A0A507DU12_9FUNG</name>
<evidence type="ECO:0000256" key="5">
    <source>
        <dbReference type="ARBA" id="ARBA00023242"/>
    </source>
</evidence>
<comment type="caution">
    <text evidence="7">The sequence shown here is derived from an EMBL/GenBank/DDBJ whole genome shotgun (WGS) entry which is preliminary data.</text>
</comment>
<dbReference type="GO" id="GO:2000640">
    <property type="term" value="P:positive regulation of SREBP signaling pathway"/>
    <property type="evidence" value="ECO:0007669"/>
    <property type="project" value="TreeGrafter"/>
</dbReference>
<dbReference type="Proteomes" id="UP000318582">
    <property type="component" value="Unassembled WGS sequence"/>
</dbReference>
<dbReference type="Pfam" id="PF12753">
    <property type="entry name" value="Nro1"/>
    <property type="match status" value="1"/>
</dbReference>
<evidence type="ECO:0000313" key="8">
    <source>
        <dbReference type="Proteomes" id="UP000318582"/>
    </source>
</evidence>
<comment type="subcellular location">
    <subcellularLocation>
        <location evidence="1">Nucleus</location>
    </subcellularLocation>
</comment>
<dbReference type="PANTHER" id="PTHR28290:SF1">
    <property type="entry name" value="ENHANCER OF TRANSLATION TERMINATION 1"/>
    <property type="match status" value="1"/>
</dbReference>
<feature type="compositionally biased region" description="Basic residues" evidence="6">
    <location>
        <begin position="1"/>
        <end position="15"/>
    </location>
</feature>
<reference evidence="7 8" key="1">
    <citation type="journal article" date="2019" name="Sci. Rep.">
        <title>Comparative genomics of chytrid fungi reveal insights into the obligate biotrophic and pathogenic lifestyle of Synchytrium endobioticum.</title>
        <authorList>
            <person name="van de Vossenberg B.T.L.H."/>
            <person name="Warris S."/>
            <person name="Nguyen H.D.T."/>
            <person name="van Gent-Pelzer M.P.E."/>
            <person name="Joly D.L."/>
            <person name="van de Geest H.C."/>
            <person name="Bonants P.J.M."/>
            <person name="Smith D.S."/>
            <person name="Levesque C.A."/>
            <person name="van der Lee T.A.J."/>
        </authorList>
    </citation>
    <scope>NUCLEOTIDE SEQUENCE [LARGE SCALE GENOMIC DNA]</scope>
    <source>
        <strain evidence="7 8">CBS 809.83</strain>
    </source>
</reference>
<keyword evidence="5" id="KW-0539">Nucleus</keyword>
<dbReference type="EMBL" id="QEAQ01000131">
    <property type="protein sequence ID" value="TPX54961.1"/>
    <property type="molecule type" value="Genomic_DNA"/>
</dbReference>
<gene>
    <name evidence="7" type="ORF">PhCBS80983_g05657</name>
</gene>
<proteinExistence type="inferred from homology"/>
<keyword evidence="4" id="KW-0804">Transcription</keyword>
<sequence length="443" mass="48810">MPPKKKQPRGLKRSLAKPAKDAETPTASDSSNKRIKTEDNSVVPPKSEADAAPAEDTRTVEIDADEEDEVGILKSLFDTAVAKHESGDIEGAEDLFRGCVHECDKILRIHDGAIPPSSDSPADAPTSTDMTISAPLPSEFHLVYGNALLQLGLCLRAGQKMKDDVKSGYDSFMEYLREARERLEIGLEWAIEEKADEFRIRASLCRVCLEQATECYEVIENGTNVDGANTFASAAKNFLDIESVLVRDFKSEENNALLLSTVLDFGSSCQRYGDVLESWEGTQEWVGIAQKLFEKVLDASSSTSPLARDALAALGGCSLCLAIHQLEDDAEEHDPAVITRQLEEGLSYFERAEKLAGQELLSTPFVPLLLLMGECLVNLGNMYDQSNPDGDDDTRSEEMYKRAIECFNMITMIDATALPPQFAEFVNEWEKDFAAEDVKGETE</sequence>
<keyword evidence="3" id="KW-0805">Transcription regulation</keyword>
<feature type="region of interest" description="Disordered" evidence="6">
    <location>
        <begin position="1"/>
        <end position="65"/>
    </location>
</feature>
<evidence type="ECO:0000256" key="2">
    <source>
        <dbReference type="ARBA" id="ARBA00007273"/>
    </source>
</evidence>
<dbReference type="InterPro" id="IPR024318">
    <property type="entry name" value="Nro1/ETT1"/>
</dbReference>
<dbReference type="AlphaFoldDB" id="A0A507DU12"/>
<evidence type="ECO:0000256" key="1">
    <source>
        <dbReference type="ARBA" id="ARBA00004123"/>
    </source>
</evidence>
<dbReference type="STRING" id="109895.A0A507DU12"/>
<evidence type="ECO:0000256" key="6">
    <source>
        <dbReference type="SAM" id="MobiDB-lite"/>
    </source>
</evidence>